<keyword evidence="1" id="KW-1133">Transmembrane helix</keyword>
<dbReference type="SMR" id="A0A8J8YD33"/>
<protein>
    <submittedName>
        <fullName evidence="2">Uncharacterized protein</fullName>
    </submittedName>
</protein>
<evidence type="ECO:0000256" key="1">
    <source>
        <dbReference type="SAM" id="Phobius"/>
    </source>
</evidence>
<sequence length="71" mass="7986">MVKLSPSSSSFLIYSLLLFFILSFLCVLMCCHERLALVCVLCCCFAIWDLRGETNCVKIWPKKGSFLAADS</sequence>
<gene>
    <name evidence="2" type="ORF">OsJ_24110</name>
</gene>
<dbReference type="Proteomes" id="UP000007752">
    <property type="component" value="Chromosome 7"/>
</dbReference>
<organism evidence="2">
    <name type="scientific">Oryza sativa subsp. japonica</name>
    <name type="common">Rice</name>
    <dbReference type="NCBI Taxonomy" id="39947"/>
    <lineage>
        <taxon>Eukaryota</taxon>
        <taxon>Viridiplantae</taxon>
        <taxon>Streptophyta</taxon>
        <taxon>Embryophyta</taxon>
        <taxon>Tracheophyta</taxon>
        <taxon>Spermatophyta</taxon>
        <taxon>Magnoliopsida</taxon>
        <taxon>Liliopsida</taxon>
        <taxon>Poales</taxon>
        <taxon>Poaceae</taxon>
        <taxon>BOP clade</taxon>
        <taxon>Oryzoideae</taxon>
        <taxon>Oryzeae</taxon>
        <taxon>Oryzinae</taxon>
        <taxon>Oryza</taxon>
        <taxon>Oryza sativa</taxon>
    </lineage>
</organism>
<accession>A0A8J8YD33</accession>
<dbReference type="Gramene" id="Os03t0641300-01">
    <property type="protein sequence ID" value="Os03t0641300-01"/>
    <property type="gene ID" value="Os03g0641300"/>
</dbReference>
<keyword evidence="1" id="KW-0472">Membrane</keyword>
<keyword evidence="1" id="KW-0812">Transmembrane</keyword>
<reference evidence="2" key="2">
    <citation type="submission" date="2008-12" db="EMBL/GenBank/DDBJ databases">
        <title>Improved gene annotation of the rice (Oryza sativa) genomes.</title>
        <authorList>
            <person name="Wang J."/>
            <person name="Li R."/>
            <person name="Fan W."/>
            <person name="Huang Q."/>
            <person name="Zhang J."/>
            <person name="Zhou Y."/>
            <person name="Hu Y."/>
            <person name="Zi S."/>
            <person name="Li J."/>
            <person name="Ni P."/>
            <person name="Zheng H."/>
            <person name="Zhang Y."/>
            <person name="Zhao M."/>
            <person name="Hao Q."/>
            <person name="McDermott J."/>
            <person name="Samudrala R."/>
            <person name="Kristiansen K."/>
            <person name="Wong G.K.-S."/>
        </authorList>
    </citation>
    <scope>NUCLEOTIDE SEQUENCE</scope>
</reference>
<dbReference type="HOGENOM" id="CLU_2744535_0_0_1"/>
<dbReference type="EMBL" id="CM000144">
    <property type="protein sequence ID" value="EEE67103.1"/>
    <property type="molecule type" value="Genomic_DNA"/>
</dbReference>
<proteinExistence type="predicted"/>
<name>A0A8J8YD33_ORYSJ</name>
<feature type="transmembrane region" description="Helical" evidence="1">
    <location>
        <begin position="12"/>
        <end position="31"/>
    </location>
</feature>
<reference evidence="2" key="1">
    <citation type="journal article" date="2005" name="PLoS Biol.">
        <title>The genomes of Oryza sativa: a history of duplications.</title>
        <authorList>
            <person name="Yu J."/>
            <person name="Wang J."/>
            <person name="Lin W."/>
            <person name="Li S."/>
            <person name="Li H."/>
            <person name="Zhou J."/>
            <person name="Ni P."/>
            <person name="Dong W."/>
            <person name="Hu S."/>
            <person name="Zeng C."/>
            <person name="Zhang J."/>
            <person name="Zhang Y."/>
            <person name="Li R."/>
            <person name="Xu Z."/>
            <person name="Li S."/>
            <person name="Li X."/>
            <person name="Zheng H."/>
            <person name="Cong L."/>
            <person name="Lin L."/>
            <person name="Yin J."/>
            <person name="Geng J."/>
            <person name="Li G."/>
            <person name="Shi J."/>
            <person name="Liu J."/>
            <person name="Lv H."/>
            <person name="Li J."/>
            <person name="Wang J."/>
            <person name="Deng Y."/>
            <person name="Ran L."/>
            <person name="Shi X."/>
            <person name="Wang X."/>
            <person name="Wu Q."/>
            <person name="Li C."/>
            <person name="Ren X."/>
            <person name="Wang J."/>
            <person name="Wang X."/>
            <person name="Li D."/>
            <person name="Liu D."/>
            <person name="Zhang X."/>
            <person name="Ji Z."/>
            <person name="Zhao W."/>
            <person name="Sun Y."/>
            <person name="Zhang Z."/>
            <person name="Bao J."/>
            <person name="Han Y."/>
            <person name="Dong L."/>
            <person name="Ji J."/>
            <person name="Chen P."/>
            <person name="Wu S."/>
            <person name="Liu J."/>
            <person name="Xiao Y."/>
            <person name="Bu D."/>
            <person name="Tan J."/>
            <person name="Yang L."/>
            <person name="Ye C."/>
            <person name="Zhang J."/>
            <person name="Xu J."/>
            <person name="Zhou Y."/>
            <person name="Yu Y."/>
            <person name="Zhang B."/>
            <person name="Zhuang S."/>
            <person name="Wei H."/>
            <person name="Liu B."/>
            <person name="Lei M."/>
            <person name="Yu H."/>
            <person name="Li Y."/>
            <person name="Xu H."/>
            <person name="Wei S."/>
            <person name="He X."/>
            <person name="Fang L."/>
            <person name="Zhang Z."/>
            <person name="Zhang Y."/>
            <person name="Huang X."/>
            <person name="Su Z."/>
            <person name="Tong W."/>
            <person name="Li J."/>
            <person name="Tong Z."/>
            <person name="Li S."/>
            <person name="Ye J."/>
            <person name="Wang L."/>
            <person name="Fang L."/>
            <person name="Lei T."/>
            <person name="Chen C."/>
            <person name="Chen H."/>
            <person name="Xu Z."/>
            <person name="Li H."/>
            <person name="Huang H."/>
            <person name="Zhang F."/>
            <person name="Xu H."/>
            <person name="Li N."/>
            <person name="Zhao C."/>
            <person name="Li S."/>
            <person name="Dong L."/>
            <person name="Huang Y."/>
            <person name="Li L."/>
            <person name="Xi Y."/>
            <person name="Qi Q."/>
            <person name="Li W."/>
            <person name="Zhang B."/>
            <person name="Hu W."/>
            <person name="Zhang Y."/>
            <person name="Tian X."/>
            <person name="Jiao Y."/>
            <person name="Liang X."/>
            <person name="Jin J."/>
            <person name="Gao L."/>
            <person name="Zheng W."/>
            <person name="Hao B."/>
            <person name="Liu S."/>
            <person name="Wang W."/>
            <person name="Yuan L."/>
            <person name="Cao M."/>
            <person name="McDermott J."/>
            <person name="Samudrala R."/>
            <person name="Wang J."/>
            <person name="Wong G.K."/>
            <person name="Yang H."/>
        </authorList>
    </citation>
    <scope>NUCLEOTIDE SEQUENCE [LARGE SCALE GENOMIC DNA]</scope>
</reference>
<dbReference type="AlphaFoldDB" id="A0A8J8YD33"/>
<evidence type="ECO:0000313" key="2">
    <source>
        <dbReference type="EMBL" id="EEE67103.1"/>
    </source>
</evidence>